<dbReference type="AlphaFoldDB" id="A0AAV5B3V8"/>
<feature type="region of interest" description="Disordered" evidence="7">
    <location>
        <begin position="311"/>
        <end position="337"/>
    </location>
</feature>
<evidence type="ECO:0000256" key="5">
    <source>
        <dbReference type="ARBA" id="ARBA00022989"/>
    </source>
</evidence>
<dbReference type="Gene3D" id="3.30.70.1350">
    <property type="entry name" value="Cation efflux protein, cytoplasmic domain"/>
    <property type="match status" value="1"/>
</dbReference>
<dbReference type="PANTHER" id="PTHR43840:SF15">
    <property type="entry name" value="MITOCHONDRIAL METAL TRANSPORTER 1-RELATED"/>
    <property type="match status" value="1"/>
</dbReference>
<keyword evidence="6 8" id="KW-0472">Membrane</keyword>
<dbReference type="InterPro" id="IPR050291">
    <property type="entry name" value="CDF_Transporter"/>
</dbReference>
<evidence type="ECO:0000256" key="4">
    <source>
        <dbReference type="ARBA" id="ARBA00022692"/>
    </source>
</evidence>
<keyword evidence="12" id="KW-1185">Reference proteome</keyword>
<feature type="transmembrane region" description="Helical" evidence="8">
    <location>
        <begin position="117"/>
        <end position="137"/>
    </location>
</feature>
<evidence type="ECO:0000313" key="11">
    <source>
        <dbReference type="EMBL" id="GJM55439.1"/>
    </source>
</evidence>
<dbReference type="RefSeq" id="WP_251173230.1">
    <property type="nucleotide sequence ID" value="NZ_BQKC01000001.1"/>
</dbReference>
<dbReference type="EMBL" id="BQKC01000001">
    <property type="protein sequence ID" value="GJM55439.1"/>
    <property type="molecule type" value="Genomic_DNA"/>
</dbReference>
<dbReference type="GO" id="GO:0015093">
    <property type="term" value="F:ferrous iron transmembrane transporter activity"/>
    <property type="evidence" value="ECO:0007669"/>
    <property type="project" value="TreeGrafter"/>
</dbReference>
<organism evidence="11 12">
    <name type="scientific">Granulimonas faecalis</name>
    <dbReference type="NCBI Taxonomy" id="2894155"/>
    <lineage>
        <taxon>Bacteria</taxon>
        <taxon>Bacillati</taxon>
        <taxon>Actinomycetota</taxon>
        <taxon>Coriobacteriia</taxon>
        <taxon>Coriobacteriales</taxon>
        <taxon>Kribbibacteriaceae</taxon>
        <taxon>Granulimonas</taxon>
    </lineage>
</organism>
<evidence type="ECO:0000256" key="7">
    <source>
        <dbReference type="SAM" id="MobiDB-lite"/>
    </source>
</evidence>
<dbReference type="Proteomes" id="UP001055025">
    <property type="component" value="Unassembled WGS sequence"/>
</dbReference>
<dbReference type="InterPro" id="IPR058533">
    <property type="entry name" value="Cation_efflux_TM"/>
</dbReference>
<evidence type="ECO:0000259" key="9">
    <source>
        <dbReference type="Pfam" id="PF01545"/>
    </source>
</evidence>
<comment type="similarity">
    <text evidence="2">Belongs to the cation diffusion facilitator (CDF) transporter (TC 2.A.4) family.</text>
</comment>
<evidence type="ECO:0000256" key="3">
    <source>
        <dbReference type="ARBA" id="ARBA00022448"/>
    </source>
</evidence>
<dbReference type="PANTHER" id="PTHR43840">
    <property type="entry name" value="MITOCHONDRIAL METAL TRANSPORTER 1-RELATED"/>
    <property type="match status" value="1"/>
</dbReference>
<dbReference type="NCBIfam" id="TIGR01297">
    <property type="entry name" value="CDF"/>
    <property type="match status" value="1"/>
</dbReference>
<sequence length="337" mass="34750">MTAADTRGNRLRDIVRVLWVVMALNLVVAAAKFLYGQATGSLSMRSDGVASAFDALSNVVGIVGASLAAQPPDRGHPYGHAKFETYASVAIGVMLVVAAFNLCADGVGALMGRRDAVTVNVGSYVVMVGTLAVNLAVSRGERLSGRRLKSEVLVADALHTRSDALVSVSVIVGLVVVQMGFPVADAVVSLVVGAAIAVSAVEVFRSASTTLSDAARLDEGEVRSCASEVPGVRSVHNIRTRGTEGEVFVDLHVLVDPLMTVLDGHGVGEAVEARLRDRFGEVGEVIVHIEPDTALERRLGEADDAALGAAAVGGHSTGAGDTPSGDVAGQPVPRCPR</sequence>
<keyword evidence="4 8" id="KW-0812">Transmembrane</keyword>
<comment type="subcellular location">
    <subcellularLocation>
        <location evidence="1">Membrane</location>
        <topology evidence="1">Multi-pass membrane protein</topology>
    </subcellularLocation>
</comment>
<evidence type="ECO:0000256" key="1">
    <source>
        <dbReference type="ARBA" id="ARBA00004141"/>
    </source>
</evidence>
<dbReference type="Pfam" id="PF16916">
    <property type="entry name" value="ZT_dimer"/>
    <property type="match status" value="1"/>
</dbReference>
<feature type="transmembrane region" description="Helical" evidence="8">
    <location>
        <begin position="89"/>
        <end position="111"/>
    </location>
</feature>
<dbReference type="GO" id="GO:0006882">
    <property type="term" value="P:intracellular zinc ion homeostasis"/>
    <property type="evidence" value="ECO:0007669"/>
    <property type="project" value="TreeGrafter"/>
</dbReference>
<evidence type="ECO:0000259" key="10">
    <source>
        <dbReference type="Pfam" id="PF16916"/>
    </source>
</evidence>
<dbReference type="GO" id="GO:0005886">
    <property type="term" value="C:plasma membrane"/>
    <property type="evidence" value="ECO:0007669"/>
    <property type="project" value="TreeGrafter"/>
</dbReference>
<reference evidence="11" key="1">
    <citation type="journal article" date="2022" name="Int. J. Syst. Evol. Microbiol.">
        <title>Granulimonas faecalis gen. nov., sp. nov., and Leptogranulimonas caecicola gen. nov., sp. nov., novel lactate-producing Atopobiaceae bacteria isolated from mouse intestines, and an emended description of the family Atopobiaceae.</title>
        <authorList>
            <person name="Morinaga K."/>
            <person name="Kusada H."/>
            <person name="Sakamoto S."/>
            <person name="Murakami T."/>
            <person name="Toyoda A."/>
            <person name="Mori H."/>
            <person name="Meng X.Y."/>
            <person name="Takashino M."/>
            <person name="Murotomi K."/>
            <person name="Tamaki H."/>
        </authorList>
    </citation>
    <scope>NUCLEOTIDE SEQUENCE</scope>
    <source>
        <strain evidence="11">OPF53</strain>
    </source>
</reference>
<proteinExistence type="inferred from homology"/>
<evidence type="ECO:0000313" key="12">
    <source>
        <dbReference type="Proteomes" id="UP001055025"/>
    </source>
</evidence>
<gene>
    <name evidence="11" type="ORF">ATOP_10940</name>
</gene>
<evidence type="ECO:0000256" key="2">
    <source>
        <dbReference type="ARBA" id="ARBA00008114"/>
    </source>
</evidence>
<dbReference type="InterPro" id="IPR002524">
    <property type="entry name" value="Cation_efflux"/>
</dbReference>
<evidence type="ECO:0000256" key="6">
    <source>
        <dbReference type="ARBA" id="ARBA00023136"/>
    </source>
</evidence>
<protein>
    <submittedName>
        <fullName evidence="11">Cation transporter</fullName>
    </submittedName>
</protein>
<dbReference type="Pfam" id="PF01545">
    <property type="entry name" value="Cation_efflux"/>
    <property type="match status" value="1"/>
</dbReference>
<dbReference type="InterPro" id="IPR027470">
    <property type="entry name" value="Cation_efflux_CTD"/>
</dbReference>
<dbReference type="SUPFAM" id="SSF160240">
    <property type="entry name" value="Cation efflux protein cytoplasmic domain-like"/>
    <property type="match status" value="1"/>
</dbReference>
<comment type="caution">
    <text evidence="11">The sequence shown here is derived from an EMBL/GenBank/DDBJ whole genome shotgun (WGS) entry which is preliminary data.</text>
</comment>
<dbReference type="SUPFAM" id="SSF161111">
    <property type="entry name" value="Cation efflux protein transmembrane domain-like"/>
    <property type="match status" value="1"/>
</dbReference>
<dbReference type="GO" id="GO:0015086">
    <property type="term" value="F:cadmium ion transmembrane transporter activity"/>
    <property type="evidence" value="ECO:0007669"/>
    <property type="project" value="TreeGrafter"/>
</dbReference>
<feature type="domain" description="Cation efflux protein cytoplasmic" evidence="10">
    <location>
        <begin position="218"/>
        <end position="291"/>
    </location>
</feature>
<evidence type="ECO:0000256" key="8">
    <source>
        <dbReference type="SAM" id="Phobius"/>
    </source>
</evidence>
<dbReference type="InterPro" id="IPR027469">
    <property type="entry name" value="Cation_efflux_TMD_sf"/>
</dbReference>
<feature type="domain" description="Cation efflux protein transmembrane" evidence="9">
    <location>
        <begin position="18"/>
        <end position="211"/>
    </location>
</feature>
<feature type="transmembrane region" description="Helical" evidence="8">
    <location>
        <begin position="17"/>
        <end position="36"/>
    </location>
</feature>
<dbReference type="GO" id="GO:0015341">
    <property type="term" value="F:zinc efflux antiporter activity"/>
    <property type="evidence" value="ECO:0007669"/>
    <property type="project" value="TreeGrafter"/>
</dbReference>
<name>A0AAV5B3V8_9ACTN</name>
<keyword evidence="5 8" id="KW-1133">Transmembrane helix</keyword>
<accession>A0AAV5B3V8</accession>
<dbReference type="Gene3D" id="1.20.1510.10">
    <property type="entry name" value="Cation efflux protein transmembrane domain"/>
    <property type="match status" value="1"/>
</dbReference>
<keyword evidence="3" id="KW-0813">Transport</keyword>
<dbReference type="InterPro" id="IPR036837">
    <property type="entry name" value="Cation_efflux_CTD_sf"/>
</dbReference>